<gene>
    <name evidence="1" type="ORF">F5148DRAFT_250531</name>
</gene>
<reference evidence="1" key="1">
    <citation type="submission" date="2021-03" db="EMBL/GenBank/DDBJ databases">
        <title>Evolutionary priming and transition to the ectomycorrhizal habit in an iconic lineage of mushroom-forming fungi: is preadaptation a requirement?</title>
        <authorList>
            <consortium name="DOE Joint Genome Institute"/>
            <person name="Looney B.P."/>
            <person name="Miyauchi S."/>
            <person name="Morin E."/>
            <person name="Drula E."/>
            <person name="Courty P.E."/>
            <person name="Chicoki N."/>
            <person name="Fauchery L."/>
            <person name="Kohler A."/>
            <person name="Kuo A."/>
            <person name="LaButti K."/>
            <person name="Pangilinan J."/>
            <person name="Lipzen A."/>
            <person name="Riley R."/>
            <person name="Andreopoulos W."/>
            <person name="He G."/>
            <person name="Johnson J."/>
            <person name="Barry K.W."/>
            <person name="Grigoriev I.V."/>
            <person name="Nagy L."/>
            <person name="Hibbett D."/>
            <person name="Henrissat B."/>
            <person name="Matheny P.B."/>
            <person name="Labbe J."/>
            <person name="Martin A.F."/>
        </authorList>
    </citation>
    <scope>NUCLEOTIDE SEQUENCE</scope>
    <source>
        <strain evidence="1">BPL698</strain>
    </source>
</reference>
<sequence>MSIGGGASAVSRGRPGRPPSCHSHVPPYVSVFQAIPDCPRPTKIAHRATTSRRATTGRSGCTTSPHPPYVPPSNPVIPDPQLNSSDASRRAPPHPSRCRYHVSRDATRLRLSPFPFVFPPDRSRYGAHSSTPVSFSILSVNIFFGRYADDVDSSLRSIIVYSTLSSHHLPPLTSPPHSFLYSGNAFLQSMATFPPGATLPMGLHWMRLHFRAWVCIRTPG</sequence>
<dbReference type="EMBL" id="JAGFNK010000182">
    <property type="protein sequence ID" value="KAI9461047.1"/>
    <property type="molecule type" value="Genomic_DNA"/>
</dbReference>
<comment type="caution">
    <text evidence="1">The sequence shown here is derived from an EMBL/GenBank/DDBJ whole genome shotgun (WGS) entry which is preliminary data.</text>
</comment>
<keyword evidence="2" id="KW-1185">Reference proteome</keyword>
<dbReference type="Proteomes" id="UP001207468">
    <property type="component" value="Unassembled WGS sequence"/>
</dbReference>
<evidence type="ECO:0000313" key="2">
    <source>
        <dbReference type="Proteomes" id="UP001207468"/>
    </source>
</evidence>
<protein>
    <submittedName>
        <fullName evidence="1">Uncharacterized protein</fullName>
    </submittedName>
</protein>
<accession>A0ACC0U487</accession>
<name>A0ACC0U487_9AGAM</name>
<proteinExistence type="predicted"/>
<organism evidence="1 2">
    <name type="scientific">Russula earlei</name>
    <dbReference type="NCBI Taxonomy" id="71964"/>
    <lineage>
        <taxon>Eukaryota</taxon>
        <taxon>Fungi</taxon>
        <taxon>Dikarya</taxon>
        <taxon>Basidiomycota</taxon>
        <taxon>Agaricomycotina</taxon>
        <taxon>Agaricomycetes</taxon>
        <taxon>Russulales</taxon>
        <taxon>Russulaceae</taxon>
        <taxon>Russula</taxon>
    </lineage>
</organism>
<evidence type="ECO:0000313" key="1">
    <source>
        <dbReference type="EMBL" id="KAI9461047.1"/>
    </source>
</evidence>